<feature type="region of interest" description="Disordered" evidence="1">
    <location>
        <begin position="446"/>
        <end position="471"/>
    </location>
</feature>
<comment type="caution">
    <text evidence="3">The sequence shown here is derived from an EMBL/GenBank/DDBJ whole genome shotgun (WGS) entry which is preliminary data.</text>
</comment>
<dbReference type="InterPro" id="IPR036259">
    <property type="entry name" value="MFS_trans_sf"/>
</dbReference>
<keyword evidence="2" id="KW-0812">Transmembrane</keyword>
<reference evidence="3 4" key="1">
    <citation type="submission" date="2013-12" db="EMBL/GenBank/DDBJ databases">
        <title>Comparative genomics of Petrotoga isolates.</title>
        <authorList>
            <person name="Nesbo C.L."/>
            <person name="Charchuk R."/>
            <person name="Chow K."/>
        </authorList>
    </citation>
    <scope>NUCLEOTIDE SEQUENCE [LARGE SCALE GENOMIC DNA]</scope>
    <source>
        <strain evidence="3 4">DSM 13574</strain>
    </source>
</reference>
<feature type="transmembrane region" description="Helical" evidence="2">
    <location>
        <begin position="307"/>
        <end position="330"/>
    </location>
</feature>
<feature type="transmembrane region" description="Helical" evidence="2">
    <location>
        <begin position="74"/>
        <end position="95"/>
    </location>
</feature>
<dbReference type="Pfam" id="PF07690">
    <property type="entry name" value="MFS_1"/>
    <property type="match status" value="1"/>
</dbReference>
<dbReference type="SUPFAM" id="SSF103473">
    <property type="entry name" value="MFS general substrate transporter"/>
    <property type="match status" value="1"/>
</dbReference>
<dbReference type="Gene3D" id="1.20.1250.20">
    <property type="entry name" value="MFS general substrate transporter like domains"/>
    <property type="match status" value="2"/>
</dbReference>
<name>A0A2K1NZR2_9BACT</name>
<dbReference type="OrthoDB" id="9772882at2"/>
<evidence type="ECO:0000256" key="2">
    <source>
        <dbReference type="SAM" id="Phobius"/>
    </source>
</evidence>
<feature type="transmembrane region" description="Helical" evidence="2">
    <location>
        <begin position="42"/>
        <end position="62"/>
    </location>
</feature>
<evidence type="ECO:0000256" key="1">
    <source>
        <dbReference type="SAM" id="MobiDB-lite"/>
    </source>
</evidence>
<feature type="transmembrane region" description="Helical" evidence="2">
    <location>
        <begin position="101"/>
        <end position="125"/>
    </location>
</feature>
<feature type="transmembrane region" description="Helical" evidence="2">
    <location>
        <begin position="218"/>
        <end position="236"/>
    </location>
</feature>
<dbReference type="InterPro" id="IPR052528">
    <property type="entry name" value="Sugar_transport-like"/>
</dbReference>
<dbReference type="GO" id="GO:0022857">
    <property type="term" value="F:transmembrane transporter activity"/>
    <property type="evidence" value="ECO:0007669"/>
    <property type="project" value="InterPro"/>
</dbReference>
<feature type="transmembrane region" description="Helical" evidence="2">
    <location>
        <begin position="342"/>
        <end position="364"/>
    </location>
</feature>
<feature type="transmembrane region" description="Helical" evidence="2">
    <location>
        <begin position="384"/>
        <end position="403"/>
    </location>
</feature>
<gene>
    <name evidence="3" type="ORF">X929_05805</name>
</gene>
<dbReference type="Proteomes" id="UP000236434">
    <property type="component" value="Unassembled WGS sequence"/>
</dbReference>
<evidence type="ECO:0000313" key="4">
    <source>
        <dbReference type="Proteomes" id="UP000236434"/>
    </source>
</evidence>
<feature type="transmembrane region" description="Helical" evidence="2">
    <location>
        <begin position="137"/>
        <end position="156"/>
    </location>
</feature>
<accession>A0A2K1NZR2</accession>
<dbReference type="PANTHER" id="PTHR23526">
    <property type="entry name" value="INTEGRAL MEMBRANE TRANSPORT PROTEIN-RELATED"/>
    <property type="match status" value="1"/>
</dbReference>
<feature type="transmembrane region" description="Helical" evidence="2">
    <location>
        <begin position="12"/>
        <end position="36"/>
    </location>
</feature>
<proteinExistence type="predicted"/>
<organism evidence="3 4">
    <name type="scientific">Petrotoga olearia DSM 13574</name>
    <dbReference type="NCBI Taxonomy" id="1122955"/>
    <lineage>
        <taxon>Bacteria</taxon>
        <taxon>Thermotogati</taxon>
        <taxon>Thermotogota</taxon>
        <taxon>Thermotogae</taxon>
        <taxon>Petrotogales</taxon>
        <taxon>Petrotogaceae</taxon>
        <taxon>Petrotoga</taxon>
    </lineage>
</organism>
<dbReference type="InterPro" id="IPR011701">
    <property type="entry name" value="MFS"/>
</dbReference>
<protein>
    <submittedName>
        <fullName evidence="3">MFS transporter</fullName>
    </submittedName>
</protein>
<dbReference type="PANTHER" id="PTHR23526:SF2">
    <property type="entry name" value="MAJOR FACILITATOR SUPERFAMILY (MFS) PROFILE DOMAIN-CONTAINING PROTEIN"/>
    <property type="match status" value="1"/>
</dbReference>
<feature type="transmembrane region" description="Helical" evidence="2">
    <location>
        <begin position="168"/>
        <end position="188"/>
    </location>
</feature>
<dbReference type="RefSeq" id="WP_103067070.1">
    <property type="nucleotide sequence ID" value="NZ_AZRL01000016.1"/>
</dbReference>
<keyword evidence="2" id="KW-0472">Membrane</keyword>
<feature type="transmembrane region" description="Helical" evidence="2">
    <location>
        <begin position="248"/>
        <end position="269"/>
    </location>
</feature>
<sequence>MTKYAKTRVLSIFEAGSYNAFFIGTQGFIFTTLALYFNASPLFISIMTSFPIIAQMFQIFSSRINQIIGSKKKSLVINAFISRTLFVLLPVFIFFEVRSEYIILIIILLFSFFGTFVGNTWTVLIKSVVPFEQRGKYFGLRNIFSSITGIIMLYLYSLFLEFPNFKTGLLLVTSFMAFFSILSAVLLMKHEFPEESEKISSFNLNIFVPFKDRNFRNFLVFMFVWSFAIEFARPYFSYYEVAILNINYQFLGNMGILTSVISIFLYLLYGAVADRFGSKNVLSLGILLSTFSPMMYFLMNASNYRSILFLNAIFSAFAWSAINLAIFNLLLEISKEPSENYIAANSFIAGSAAIVGSLSGGFLANNLKNVEIHFMGDPYHGIQLIFIIGFIIRIISVILLTEVEAMEKPIRYKGIFSPEAALFKRREINLPFDLFKRNRKKIKKSELPSPVDVEREDENQEILNDAKEDKE</sequence>
<dbReference type="EMBL" id="AZRL01000016">
    <property type="protein sequence ID" value="PNR96023.1"/>
    <property type="molecule type" value="Genomic_DNA"/>
</dbReference>
<dbReference type="AlphaFoldDB" id="A0A2K1NZR2"/>
<keyword evidence="2" id="KW-1133">Transmembrane helix</keyword>
<evidence type="ECO:0000313" key="3">
    <source>
        <dbReference type="EMBL" id="PNR96023.1"/>
    </source>
</evidence>
<feature type="transmembrane region" description="Helical" evidence="2">
    <location>
        <begin position="281"/>
        <end position="301"/>
    </location>
</feature>